<dbReference type="OrthoDB" id="274366at2"/>
<keyword evidence="1" id="KW-0175">Coiled coil</keyword>
<organism evidence="3 4">
    <name type="scientific">Adhaeretor mobilis</name>
    <dbReference type="NCBI Taxonomy" id="1930276"/>
    <lineage>
        <taxon>Bacteria</taxon>
        <taxon>Pseudomonadati</taxon>
        <taxon>Planctomycetota</taxon>
        <taxon>Planctomycetia</taxon>
        <taxon>Pirellulales</taxon>
        <taxon>Lacipirellulaceae</taxon>
        <taxon>Adhaeretor</taxon>
    </lineage>
</organism>
<dbReference type="EMBL" id="CP036263">
    <property type="protein sequence ID" value="QDT00668.1"/>
    <property type="molecule type" value="Genomic_DNA"/>
</dbReference>
<reference evidence="3 4" key="1">
    <citation type="submission" date="2019-02" db="EMBL/GenBank/DDBJ databases">
        <title>Deep-cultivation of Planctomycetes and their phenomic and genomic characterization uncovers novel biology.</title>
        <authorList>
            <person name="Wiegand S."/>
            <person name="Jogler M."/>
            <person name="Boedeker C."/>
            <person name="Pinto D."/>
            <person name="Vollmers J."/>
            <person name="Rivas-Marin E."/>
            <person name="Kohn T."/>
            <person name="Peeters S.H."/>
            <person name="Heuer A."/>
            <person name="Rast P."/>
            <person name="Oberbeckmann S."/>
            <person name="Bunk B."/>
            <person name="Jeske O."/>
            <person name="Meyerdierks A."/>
            <person name="Storesund J.E."/>
            <person name="Kallscheuer N."/>
            <person name="Luecker S."/>
            <person name="Lage O.M."/>
            <person name="Pohl T."/>
            <person name="Merkel B.J."/>
            <person name="Hornburger P."/>
            <person name="Mueller R.-W."/>
            <person name="Bruemmer F."/>
            <person name="Labrenz M."/>
            <person name="Spormann A.M."/>
            <person name="Op den Camp H."/>
            <person name="Overmann J."/>
            <person name="Amann R."/>
            <person name="Jetten M.S.M."/>
            <person name="Mascher T."/>
            <person name="Medema M.H."/>
            <person name="Devos D.P."/>
            <person name="Kaster A.-K."/>
            <person name="Ovreas L."/>
            <person name="Rohde M."/>
            <person name="Galperin M.Y."/>
            <person name="Jogler C."/>
        </authorList>
    </citation>
    <scope>NUCLEOTIDE SEQUENCE [LARGE SCALE GENOMIC DNA]</scope>
    <source>
        <strain evidence="3 4">HG15A2</strain>
    </source>
</reference>
<evidence type="ECO:0000256" key="1">
    <source>
        <dbReference type="SAM" id="Coils"/>
    </source>
</evidence>
<accession>A0A517N0X5</accession>
<sequence length="503" mass="58581">MTTTALAGSRVGNELDRSIGRLRKQIDQHLAGMKQIDEQLAELVGRRTAALADLARHYLPDISPESIQGTFAEIRHDLLEVLQRKRQREAELSSTIGQLERSIDSDEEELDRVTEALNEKVAERERLEELLAERLHASDEFRELSKRALDAEVELERNEVRVAEAKQESSEKLPAYEKSRLFKYLQERDYGTAAYKKEGLTRVLDGWVAKMIGFRRARRSYDFLRVTPELMAKEVQRRREHFNVLMEQVEAIEDRNSDEIGLTAVMREGQELGAKRDALTDAIAKQQDRLIAHEEELLQLQQPNNKYHDQAIARMKFFLSKMEESKLQRRSRQTPEPQDDAIVAEVLWLNERLDDAERQGQAESRKRQQWDDKLSGLHQIQQRFREAEFDSRRSMFHPRFEMADLVEDYLEGDLGTEGLWSAIRKNQEFAPQWHEQRGGGFDDFLNSEMSYVLFRVLTDVAGHALRNAARRGMERRGPIRTQQRRQSGRPKLPRRGFTKGRGF</sequence>
<dbReference type="Proteomes" id="UP000319852">
    <property type="component" value="Chromosome"/>
</dbReference>
<evidence type="ECO:0000313" key="3">
    <source>
        <dbReference type="EMBL" id="QDT00668.1"/>
    </source>
</evidence>
<dbReference type="KEGG" id="amob:HG15A2_40070"/>
<evidence type="ECO:0000313" key="4">
    <source>
        <dbReference type="Proteomes" id="UP000319852"/>
    </source>
</evidence>
<name>A0A517N0X5_9BACT</name>
<proteinExistence type="predicted"/>
<feature type="coiled-coil region" evidence="1">
    <location>
        <begin position="96"/>
        <end position="168"/>
    </location>
</feature>
<dbReference type="RefSeq" id="WP_145062305.1">
    <property type="nucleotide sequence ID" value="NZ_CP036263.1"/>
</dbReference>
<evidence type="ECO:0000256" key="2">
    <source>
        <dbReference type="SAM" id="MobiDB-lite"/>
    </source>
</evidence>
<gene>
    <name evidence="3" type="ORF">HG15A2_40070</name>
</gene>
<keyword evidence="4" id="KW-1185">Reference proteome</keyword>
<feature type="compositionally biased region" description="Basic residues" evidence="2">
    <location>
        <begin position="482"/>
        <end position="503"/>
    </location>
</feature>
<protein>
    <submittedName>
        <fullName evidence="3">Uncharacterized protein</fullName>
    </submittedName>
</protein>
<feature type="region of interest" description="Disordered" evidence="2">
    <location>
        <begin position="468"/>
        <end position="503"/>
    </location>
</feature>
<dbReference type="AlphaFoldDB" id="A0A517N0X5"/>